<reference evidence="2 3" key="1">
    <citation type="submission" date="2023-03" db="EMBL/GenBank/DDBJ databases">
        <title>Complete genome sequences of several Auritidibacter ignavus strains isolated from ear infections.</title>
        <authorList>
            <person name="Baehr T."/>
            <person name="Baumhoegger A.M."/>
        </authorList>
    </citation>
    <scope>NUCLEOTIDE SEQUENCE [LARGE SCALE GENOMIC DNA]</scope>
    <source>
        <strain evidence="2 3">BABAE-6</strain>
    </source>
</reference>
<evidence type="ECO:0000256" key="1">
    <source>
        <dbReference type="SAM" id="Phobius"/>
    </source>
</evidence>
<evidence type="ECO:0008006" key="4">
    <source>
        <dbReference type="Google" id="ProtNLM"/>
    </source>
</evidence>
<keyword evidence="1" id="KW-0812">Transmembrane</keyword>
<gene>
    <name evidence="2" type="ORF">QDX21_10155</name>
</gene>
<dbReference type="Proteomes" id="UP001224674">
    <property type="component" value="Chromosome"/>
</dbReference>
<keyword evidence="3" id="KW-1185">Reference proteome</keyword>
<feature type="transmembrane region" description="Helical" evidence="1">
    <location>
        <begin position="32"/>
        <end position="54"/>
    </location>
</feature>
<sequence>MPTRLGPRVARPLLGTPQGLALHTLKGTLTGWVIALLLASLMFGSFAQTVVDVADDLPPEMAQVFAGEDMLRGYLAYIAVFMTVFIGAAGVSGLHQVRGEENSGRAEYAMSAPVSRTAWLGAHLGVLILGVLLIQVVVGVGMGLGASASLDTEGDKYFGELLLAGIVQAPAVLALIGVVVGLLGWLPKIALAVGWFFVGFGAVMSTFGQLLELPDALANLDIFGHLAEYPVEQVELAPIAVLLAIAVGGIVIGLIGWNRRQVNCV</sequence>
<feature type="transmembrane region" description="Helical" evidence="1">
    <location>
        <begin position="161"/>
        <end position="183"/>
    </location>
</feature>
<evidence type="ECO:0000313" key="3">
    <source>
        <dbReference type="Proteomes" id="UP001224674"/>
    </source>
</evidence>
<dbReference type="RefSeq" id="WP_279674651.1">
    <property type="nucleotide sequence ID" value="NZ_CP122566.1"/>
</dbReference>
<feature type="transmembrane region" description="Helical" evidence="1">
    <location>
        <begin position="190"/>
        <end position="211"/>
    </location>
</feature>
<protein>
    <recommendedName>
        <fullName evidence="4">ABC transporter permease</fullName>
    </recommendedName>
</protein>
<keyword evidence="1" id="KW-0472">Membrane</keyword>
<organism evidence="2 3">
    <name type="scientific">Auritidibacter ignavus</name>
    <dbReference type="NCBI Taxonomy" id="678932"/>
    <lineage>
        <taxon>Bacteria</taxon>
        <taxon>Bacillati</taxon>
        <taxon>Actinomycetota</taxon>
        <taxon>Actinomycetes</taxon>
        <taxon>Micrococcales</taxon>
        <taxon>Micrococcaceae</taxon>
        <taxon>Auritidibacter</taxon>
    </lineage>
</organism>
<proteinExistence type="predicted"/>
<dbReference type="EMBL" id="CP122566">
    <property type="protein sequence ID" value="WGH92653.1"/>
    <property type="molecule type" value="Genomic_DNA"/>
</dbReference>
<evidence type="ECO:0000313" key="2">
    <source>
        <dbReference type="EMBL" id="WGH92653.1"/>
    </source>
</evidence>
<accession>A0AAJ6DEI8</accession>
<dbReference type="AlphaFoldDB" id="A0AAJ6DEI8"/>
<feature type="transmembrane region" description="Helical" evidence="1">
    <location>
        <begin position="74"/>
        <end position="97"/>
    </location>
</feature>
<feature type="transmembrane region" description="Helical" evidence="1">
    <location>
        <begin position="118"/>
        <end position="141"/>
    </location>
</feature>
<keyword evidence="1" id="KW-1133">Transmembrane helix</keyword>
<feature type="transmembrane region" description="Helical" evidence="1">
    <location>
        <begin position="236"/>
        <end position="257"/>
    </location>
</feature>
<name>A0AAJ6DEI8_9MICC</name>